<evidence type="ECO:0000313" key="1">
    <source>
        <dbReference type="EMBL" id="KUK67260.1"/>
    </source>
</evidence>
<dbReference type="AlphaFoldDB" id="A0A101H036"/>
<dbReference type="EMBL" id="LGGI01000025">
    <property type="protein sequence ID" value="KUK67260.1"/>
    <property type="molecule type" value="Genomic_DNA"/>
</dbReference>
<sequence>MGPYRFHSTGCAITSIQNSGAFHPFGTISINYPIQYPANETQELPPKPTKQEEFRMLMKKHKKTLELLAK</sequence>
<dbReference type="Proteomes" id="UP000053469">
    <property type="component" value="Unassembled WGS sequence"/>
</dbReference>
<name>A0A101H036_9BACT</name>
<protein>
    <submittedName>
        <fullName evidence="1">Uncharacterized protein</fullName>
    </submittedName>
</protein>
<gene>
    <name evidence="1" type="ORF">XD87_0240</name>
</gene>
<comment type="caution">
    <text evidence="1">The sequence shown here is derived from an EMBL/GenBank/DDBJ whole genome shotgun (WGS) entry which is preliminary data.</text>
</comment>
<proteinExistence type="predicted"/>
<organism evidence="1 2">
    <name type="scientific">candidate division WS6 bacterium 36_33</name>
    <dbReference type="NCBI Taxonomy" id="1641388"/>
    <lineage>
        <taxon>Bacteria</taxon>
        <taxon>Candidatus Dojkabacteria</taxon>
    </lineage>
</organism>
<reference evidence="2" key="1">
    <citation type="journal article" date="2015" name="MBio">
        <title>Genome-Resolved Metagenomic Analysis Reveals Roles for Candidate Phyla and Other Microbial Community Members in Biogeochemical Transformations in Oil Reservoirs.</title>
        <authorList>
            <person name="Hu P."/>
            <person name="Tom L."/>
            <person name="Singh A."/>
            <person name="Thomas B.C."/>
            <person name="Baker B.J."/>
            <person name="Piceno Y.M."/>
            <person name="Andersen G.L."/>
            <person name="Banfield J.F."/>
        </authorList>
    </citation>
    <scope>NUCLEOTIDE SEQUENCE [LARGE SCALE GENOMIC DNA]</scope>
</reference>
<evidence type="ECO:0000313" key="2">
    <source>
        <dbReference type="Proteomes" id="UP000053469"/>
    </source>
</evidence>
<accession>A0A101H036</accession>